<keyword evidence="2 6" id="KW-0349">Heme</keyword>
<evidence type="ECO:0000313" key="9">
    <source>
        <dbReference type="EMBL" id="GEO10906.1"/>
    </source>
</evidence>
<dbReference type="Pfam" id="PF00034">
    <property type="entry name" value="Cytochrom_C"/>
    <property type="match status" value="1"/>
</dbReference>
<dbReference type="OrthoDB" id="9814063at2"/>
<dbReference type="GO" id="GO:0009055">
    <property type="term" value="F:electron transfer activity"/>
    <property type="evidence" value="ECO:0007669"/>
    <property type="project" value="InterPro"/>
</dbReference>
<evidence type="ECO:0000256" key="1">
    <source>
        <dbReference type="ARBA" id="ARBA00022448"/>
    </source>
</evidence>
<comment type="PTM">
    <text evidence="6">Binds 1 heme c group covalently per subunit.</text>
</comment>
<dbReference type="InterPro" id="IPR036909">
    <property type="entry name" value="Cyt_c-like_dom_sf"/>
</dbReference>
<dbReference type="Proteomes" id="UP000321513">
    <property type="component" value="Unassembled WGS sequence"/>
</dbReference>
<feature type="binding site" description="covalent" evidence="6">
    <location>
        <position position="65"/>
    </location>
    <ligand>
        <name>heme c</name>
        <dbReference type="ChEBI" id="CHEBI:61717"/>
    </ligand>
</feature>
<keyword evidence="1" id="KW-0813">Transport</keyword>
<name>A0A512BG15_9BACT</name>
<feature type="region of interest" description="Disordered" evidence="7">
    <location>
        <begin position="20"/>
        <end position="47"/>
    </location>
</feature>
<accession>A0A512BG15</accession>
<dbReference type="AlphaFoldDB" id="A0A512BG15"/>
<evidence type="ECO:0000256" key="7">
    <source>
        <dbReference type="SAM" id="MobiDB-lite"/>
    </source>
</evidence>
<dbReference type="InterPro" id="IPR009056">
    <property type="entry name" value="Cyt_c-like_dom"/>
</dbReference>
<organism evidence="9 10">
    <name type="scientific">Segetibacter aerophilus</name>
    <dbReference type="NCBI Taxonomy" id="670293"/>
    <lineage>
        <taxon>Bacteria</taxon>
        <taxon>Pseudomonadati</taxon>
        <taxon>Bacteroidota</taxon>
        <taxon>Chitinophagia</taxon>
        <taxon>Chitinophagales</taxon>
        <taxon>Chitinophagaceae</taxon>
        <taxon>Segetibacter</taxon>
    </lineage>
</organism>
<feature type="domain" description="Cytochrome c" evidence="8">
    <location>
        <begin position="47"/>
        <end position="133"/>
    </location>
</feature>
<keyword evidence="5 6" id="KW-0408">Iron</keyword>
<evidence type="ECO:0000256" key="2">
    <source>
        <dbReference type="ARBA" id="ARBA00022617"/>
    </source>
</evidence>
<evidence type="ECO:0000256" key="4">
    <source>
        <dbReference type="ARBA" id="ARBA00022982"/>
    </source>
</evidence>
<reference evidence="9 10" key="1">
    <citation type="submission" date="2019-07" db="EMBL/GenBank/DDBJ databases">
        <title>Whole genome shotgun sequence of Segetibacter aerophilus NBRC 106135.</title>
        <authorList>
            <person name="Hosoyama A."/>
            <person name="Uohara A."/>
            <person name="Ohji S."/>
            <person name="Ichikawa N."/>
        </authorList>
    </citation>
    <scope>NUCLEOTIDE SEQUENCE [LARGE SCALE GENOMIC DNA]</scope>
    <source>
        <strain evidence="9 10">NBRC 106135</strain>
    </source>
</reference>
<keyword evidence="3 6" id="KW-0479">Metal-binding</keyword>
<dbReference type="PROSITE" id="PS51007">
    <property type="entry name" value="CYTC"/>
    <property type="match status" value="1"/>
</dbReference>
<dbReference type="Gene3D" id="1.10.760.10">
    <property type="entry name" value="Cytochrome c-like domain"/>
    <property type="match status" value="1"/>
</dbReference>
<dbReference type="SUPFAM" id="SSF46626">
    <property type="entry name" value="Cytochrome c"/>
    <property type="match status" value="1"/>
</dbReference>
<feature type="binding site" description="covalent" evidence="6">
    <location>
        <position position="61"/>
    </location>
    <ligand>
        <name>heme c</name>
        <dbReference type="ChEBI" id="CHEBI:61717"/>
    </ligand>
</feature>
<keyword evidence="4" id="KW-0249">Electron transport</keyword>
<dbReference type="RefSeq" id="WP_147205020.1">
    <property type="nucleotide sequence ID" value="NZ_BJYT01000014.1"/>
</dbReference>
<dbReference type="PROSITE" id="PS51257">
    <property type="entry name" value="PROKAR_LIPOPROTEIN"/>
    <property type="match status" value="1"/>
</dbReference>
<evidence type="ECO:0000256" key="3">
    <source>
        <dbReference type="ARBA" id="ARBA00022723"/>
    </source>
</evidence>
<dbReference type="PRINTS" id="PR00606">
    <property type="entry name" value="CYTCHROMECID"/>
</dbReference>
<dbReference type="GO" id="GO:0020037">
    <property type="term" value="F:heme binding"/>
    <property type="evidence" value="ECO:0007669"/>
    <property type="project" value="InterPro"/>
</dbReference>
<keyword evidence="10" id="KW-1185">Reference proteome</keyword>
<evidence type="ECO:0000256" key="5">
    <source>
        <dbReference type="ARBA" id="ARBA00023004"/>
    </source>
</evidence>
<protein>
    <recommendedName>
        <fullName evidence="8">Cytochrome c domain-containing protein</fullName>
    </recommendedName>
</protein>
<evidence type="ECO:0000313" key="10">
    <source>
        <dbReference type="Proteomes" id="UP000321513"/>
    </source>
</evidence>
<sequence length="134" mass="14300">MKKLIVILSFSCVVISCGSNDSNPAKEDRKDEAKDVAKEPAPAAKSEDYQKGLELVAKSDCFTCHKVKEAATGPAYEAVAAKYAPASDEVIEKLANKVIAGGAGNWGTVPMLAHPQLSKDDAKTMVKYIMALKK</sequence>
<feature type="compositionally biased region" description="Basic and acidic residues" evidence="7">
    <location>
        <begin position="24"/>
        <end position="38"/>
    </location>
</feature>
<evidence type="ECO:0000259" key="8">
    <source>
        <dbReference type="PROSITE" id="PS51007"/>
    </source>
</evidence>
<dbReference type="GO" id="GO:0005506">
    <property type="term" value="F:iron ion binding"/>
    <property type="evidence" value="ECO:0007669"/>
    <property type="project" value="InterPro"/>
</dbReference>
<comment type="caution">
    <text evidence="9">The sequence shown here is derived from an EMBL/GenBank/DDBJ whole genome shotgun (WGS) entry which is preliminary data.</text>
</comment>
<evidence type="ECO:0000256" key="6">
    <source>
        <dbReference type="PIRSR" id="PIRSR602324-1"/>
    </source>
</evidence>
<gene>
    <name evidence="9" type="ORF">SAE01_34020</name>
</gene>
<proteinExistence type="predicted"/>
<dbReference type="EMBL" id="BJYT01000014">
    <property type="protein sequence ID" value="GEO10906.1"/>
    <property type="molecule type" value="Genomic_DNA"/>
</dbReference>
<feature type="binding site" description="covalent" evidence="6">
    <location>
        <position position="111"/>
    </location>
    <ligand>
        <name>heme c</name>
        <dbReference type="ChEBI" id="CHEBI:61717"/>
    </ligand>
</feature>
<dbReference type="InterPro" id="IPR002324">
    <property type="entry name" value="Cyt_c_ID"/>
</dbReference>